<evidence type="ECO:0000259" key="8">
    <source>
        <dbReference type="PROSITE" id="PS51131"/>
    </source>
</evidence>
<dbReference type="GO" id="GO:0000794">
    <property type="term" value="C:condensed nuclear chromosome"/>
    <property type="evidence" value="ECO:0007669"/>
    <property type="project" value="TreeGrafter"/>
</dbReference>
<feature type="binding site" evidence="6">
    <location>
        <position position="260"/>
    </location>
    <ligand>
        <name>Zn(2+)</name>
        <dbReference type="ChEBI" id="CHEBI:29105"/>
    </ligand>
</feature>
<proteinExistence type="predicted"/>
<feature type="coiled-coil region" evidence="7">
    <location>
        <begin position="284"/>
        <end position="580"/>
    </location>
</feature>
<evidence type="ECO:0000256" key="2">
    <source>
        <dbReference type="ARBA" id="ARBA00022741"/>
    </source>
</evidence>
<dbReference type="PANTHER" id="PTHR18867:SF12">
    <property type="entry name" value="DNA REPAIR PROTEIN RAD50"/>
    <property type="match status" value="1"/>
</dbReference>
<evidence type="ECO:0000256" key="1">
    <source>
        <dbReference type="ARBA" id="ARBA00022723"/>
    </source>
</evidence>
<gene>
    <name evidence="9" type="ORF">L227DRAFT_34009</name>
</gene>
<evidence type="ECO:0000313" key="9">
    <source>
        <dbReference type="EMBL" id="RPD62360.1"/>
    </source>
</evidence>
<dbReference type="GO" id="GO:0005524">
    <property type="term" value="F:ATP binding"/>
    <property type="evidence" value="ECO:0007669"/>
    <property type="project" value="UniProtKB-KW"/>
</dbReference>
<dbReference type="GO" id="GO:0043047">
    <property type="term" value="F:single-stranded telomeric DNA binding"/>
    <property type="evidence" value="ECO:0007669"/>
    <property type="project" value="TreeGrafter"/>
</dbReference>
<feature type="coiled-coil region" evidence="7">
    <location>
        <begin position="151"/>
        <end position="213"/>
    </location>
</feature>
<dbReference type="GO" id="GO:0051880">
    <property type="term" value="F:G-quadruplex DNA binding"/>
    <property type="evidence" value="ECO:0007669"/>
    <property type="project" value="TreeGrafter"/>
</dbReference>
<dbReference type="GO" id="GO:0046872">
    <property type="term" value="F:metal ion binding"/>
    <property type="evidence" value="ECO:0007669"/>
    <property type="project" value="UniProtKB-UniRule"/>
</dbReference>
<dbReference type="GO" id="GO:0006302">
    <property type="term" value="P:double-strand break repair"/>
    <property type="evidence" value="ECO:0007669"/>
    <property type="project" value="TreeGrafter"/>
</dbReference>
<dbReference type="GO" id="GO:0007004">
    <property type="term" value="P:telomere maintenance via telomerase"/>
    <property type="evidence" value="ECO:0007669"/>
    <property type="project" value="TreeGrafter"/>
</dbReference>
<dbReference type="GO" id="GO:0070192">
    <property type="term" value="P:chromosome organization involved in meiotic cell cycle"/>
    <property type="evidence" value="ECO:0007669"/>
    <property type="project" value="TreeGrafter"/>
</dbReference>
<dbReference type="SUPFAM" id="SSF75712">
    <property type="entry name" value="Rad50 coiled-coil Zn hook"/>
    <property type="match status" value="1"/>
</dbReference>
<evidence type="ECO:0000256" key="6">
    <source>
        <dbReference type="PROSITE-ProRule" id="PRU00471"/>
    </source>
</evidence>
<dbReference type="GO" id="GO:0003691">
    <property type="term" value="F:double-stranded telomeric DNA binding"/>
    <property type="evidence" value="ECO:0007669"/>
    <property type="project" value="TreeGrafter"/>
</dbReference>
<keyword evidence="5 7" id="KW-0175">Coiled coil</keyword>
<keyword evidence="2" id="KW-0547">Nucleotide-binding</keyword>
<feature type="binding site" evidence="6">
    <location>
        <position position="263"/>
    </location>
    <ligand>
        <name>Zn(2+)</name>
        <dbReference type="ChEBI" id="CHEBI:29105"/>
    </ligand>
</feature>
<dbReference type="STRING" id="1328759.A0A5C2SF50"/>
<dbReference type="Gene3D" id="1.10.287.1490">
    <property type="match status" value="1"/>
</dbReference>
<evidence type="ECO:0000313" key="10">
    <source>
        <dbReference type="Proteomes" id="UP000313359"/>
    </source>
</evidence>
<feature type="coiled-coil region" evidence="7">
    <location>
        <begin position="3"/>
        <end position="72"/>
    </location>
</feature>
<evidence type="ECO:0000256" key="4">
    <source>
        <dbReference type="ARBA" id="ARBA00022840"/>
    </source>
</evidence>
<dbReference type="InterPro" id="IPR013134">
    <property type="entry name" value="Zn_hook_RAD50"/>
</dbReference>
<protein>
    <recommendedName>
        <fullName evidence="8">Zinc-hook domain-containing protein</fullName>
    </recommendedName>
</protein>
<dbReference type="GO" id="GO:0000722">
    <property type="term" value="P:telomere maintenance via recombination"/>
    <property type="evidence" value="ECO:0007669"/>
    <property type="project" value="TreeGrafter"/>
</dbReference>
<feature type="domain" description="Zinc-hook" evidence="8">
    <location>
        <begin position="216"/>
        <end position="313"/>
    </location>
</feature>
<keyword evidence="10" id="KW-1185">Reference proteome</keyword>
<evidence type="ECO:0000256" key="5">
    <source>
        <dbReference type="ARBA" id="ARBA00023054"/>
    </source>
</evidence>
<keyword evidence="1 6" id="KW-0479">Metal-binding</keyword>
<accession>A0A5C2SF50</accession>
<dbReference type="GO" id="GO:0030870">
    <property type="term" value="C:Mre11 complex"/>
    <property type="evidence" value="ECO:0007669"/>
    <property type="project" value="TreeGrafter"/>
</dbReference>
<dbReference type="Proteomes" id="UP000313359">
    <property type="component" value="Unassembled WGS sequence"/>
</dbReference>
<name>A0A5C2SF50_9APHY</name>
<dbReference type="OrthoDB" id="18797at2759"/>
<dbReference type="PANTHER" id="PTHR18867">
    <property type="entry name" value="RAD50"/>
    <property type="match status" value="1"/>
</dbReference>
<sequence>MKSRQLHTELEGYKQEKRNLRDRVTTLQSKIGSAEREVDAARVLTSRLAELKADIEEKRRRLDRARQEITSAGFDKKITEKNQAGLALEQRRDSLNTELRALSLQADSRAKLDLQRGQMRAKESEIKTTIELCNAKFRKLVGVDARPESMERELDRVALEKEREQAELEAKSSAANKELQAAQTSVSSLKAQQKAKQEEAKSLEKRVEAGLDEGEYSSVEEAVDSASKEIGVRNEELGKNAGTHDVYQRFLQHGKKEKNCPLCARGFNDQEMATFEKKIREAMKKSTPEAIKELQKELQDWELELKRLQDLAVLSAAHNNLVSFEIPSLDEQLKSKEAEIPGLLAEAEAASEKLAEVTRELKEIIGMRQHAASVSKAQKDMVRLQQEVADLERSLSDAAGSAKTADDVQQELDELTMELRANEREKQRLLTDRDSKNSALRTHETELHRLELEESECRNQLRDKDELERRIEEMKTEIAAANIRLKDLDSRIADAQAPIEKLEREHKELERELNAKISQAQQASQDLNMNADKLETMNKWLAKNGKEKIARRLRDLNELIEEKEAEVQEQALKLEQIRTKLGEIDREINEAGVTMANLRENLRFRRLKRDLAATESELNAIDMEEAAKAKRIWTEKWNVEKQKETDLQTKYAHIGGELSSLQAQLKTFETDMTDFKNIGKRYRDQLIKVKMSDMANNDLEKYAKALDNAIMKYHSLKMEEVNDTMRHLWNKTYQGTDIDGIKISSDSEGGATKRSYNYRVVMTKDQVEMDMRGRCSAGQKMLASIIIRLALADSFGQNCGILALDEPTNALDTENIDALAASLVE</sequence>
<organism evidence="9 10">
    <name type="scientific">Lentinus tigrinus ALCF2SS1-6</name>
    <dbReference type="NCBI Taxonomy" id="1328759"/>
    <lineage>
        <taxon>Eukaryota</taxon>
        <taxon>Fungi</taxon>
        <taxon>Dikarya</taxon>
        <taxon>Basidiomycota</taxon>
        <taxon>Agaricomycotina</taxon>
        <taxon>Agaricomycetes</taxon>
        <taxon>Polyporales</taxon>
        <taxon>Polyporaceae</taxon>
        <taxon>Lentinus</taxon>
    </lineage>
</organism>
<keyword evidence="4" id="KW-0067">ATP-binding</keyword>
<dbReference type="Pfam" id="PF13558">
    <property type="entry name" value="SbcC_Walker_B"/>
    <property type="match status" value="1"/>
</dbReference>
<dbReference type="PROSITE" id="PS51131">
    <property type="entry name" value="ZN_HOOK"/>
    <property type="match status" value="1"/>
</dbReference>
<dbReference type="AlphaFoldDB" id="A0A5C2SF50"/>
<dbReference type="SUPFAM" id="SSF52540">
    <property type="entry name" value="P-loop containing nucleoside triphosphate hydrolases"/>
    <property type="match status" value="1"/>
</dbReference>
<dbReference type="InterPro" id="IPR027417">
    <property type="entry name" value="P-loop_NTPase"/>
</dbReference>
<evidence type="ECO:0000256" key="3">
    <source>
        <dbReference type="ARBA" id="ARBA00022833"/>
    </source>
</evidence>
<evidence type="ECO:0000256" key="7">
    <source>
        <dbReference type="SAM" id="Coils"/>
    </source>
</evidence>
<dbReference type="EMBL" id="ML122259">
    <property type="protein sequence ID" value="RPD62360.1"/>
    <property type="molecule type" value="Genomic_DNA"/>
</dbReference>
<reference evidence="9" key="1">
    <citation type="journal article" date="2018" name="Genome Biol. Evol.">
        <title>Genomics and development of Lentinus tigrinus, a white-rot wood-decaying mushroom with dimorphic fruiting bodies.</title>
        <authorList>
            <person name="Wu B."/>
            <person name="Xu Z."/>
            <person name="Knudson A."/>
            <person name="Carlson A."/>
            <person name="Chen N."/>
            <person name="Kovaka S."/>
            <person name="LaButti K."/>
            <person name="Lipzen A."/>
            <person name="Pennachio C."/>
            <person name="Riley R."/>
            <person name="Schakwitz W."/>
            <person name="Umezawa K."/>
            <person name="Ohm R.A."/>
            <person name="Grigoriev I.V."/>
            <person name="Nagy L.G."/>
            <person name="Gibbons J."/>
            <person name="Hibbett D."/>
        </authorList>
    </citation>
    <scope>NUCLEOTIDE SEQUENCE [LARGE SCALE GENOMIC DNA]</scope>
    <source>
        <strain evidence="9">ALCF2SS1-6</strain>
    </source>
</reference>
<dbReference type="Gene3D" id="3.40.50.300">
    <property type="entry name" value="P-loop containing nucleotide triphosphate hydrolases"/>
    <property type="match status" value="1"/>
</dbReference>
<keyword evidence="3 6" id="KW-0862">Zinc</keyword>